<dbReference type="Proteomes" id="UP000295023">
    <property type="component" value="Unassembled WGS sequence"/>
</dbReference>
<dbReference type="EMBL" id="SKBM01000032">
    <property type="protein sequence ID" value="TCZ54608.1"/>
    <property type="molecule type" value="Genomic_DNA"/>
</dbReference>
<evidence type="ECO:0000313" key="3">
    <source>
        <dbReference type="Proteomes" id="UP000295023"/>
    </source>
</evidence>
<keyword evidence="3" id="KW-1185">Reference proteome</keyword>
<evidence type="ECO:0000313" key="2">
    <source>
        <dbReference type="EMBL" id="TCZ54608.1"/>
    </source>
</evidence>
<accession>A0A4R4D5F8</accession>
<dbReference type="OrthoDB" id="7278061at2"/>
<reference evidence="2 3" key="1">
    <citation type="submission" date="2019-03" db="EMBL/GenBank/DDBJ databases">
        <title>Paracraurococcus aquatilis NE82 genome sequence.</title>
        <authorList>
            <person name="Zhao Y."/>
            <person name="Du Z."/>
        </authorList>
    </citation>
    <scope>NUCLEOTIDE SEQUENCE [LARGE SCALE GENOMIC DNA]</scope>
    <source>
        <strain evidence="2 3">NE82</strain>
    </source>
</reference>
<comment type="caution">
    <text evidence="2">The sequence shown here is derived from an EMBL/GenBank/DDBJ whole genome shotgun (WGS) entry which is preliminary data.</text>
</comment>
<proteinExistence type="predicted"/>
<name>A0A4R4D5F8_9PROT</name>
<gene>
    <name evidence="2" type="ORF">EXY23_23335</name>
</gene>
<sequence>MSSDEDLARIAAVARGGSGRTPLYRWLRARHDDFAVLVDENRPSWTALAAGFAEIGLTASGGRALTGETVRRTWWRVRRDVAAARARRAAPAPPPVAVPVARPAPAPPSPAPPPAASAAVPGGAQAALERLRAELDARSGRKPHG</sequence>
<organism evidence="2 3">
    <name type="scientific">Roseicella aquatilis</name>
    <dbReference type="NCBI Taxonomy" id="2527868"/>
    <lineage>
        <taxon>Bacteria</taxon>
        <taxon>Pseudomonadati</taxon>
        <taxon>Pseudomonadota</taxon>
        <taxon>Alphaproteobacteria</taxon>
        <taxon>Acetobacterales</taxon>
        <taxon>Roseomonadaceae</taxon>
        <taxon>Roseicella</taxon>
    </lineage>
</organism>
<dbReference type="RefSeq" id="WP_132295577.1">
    <property type="nucleotide sequence ID" value="NZ_SKBM01000032.1"/>
</dbReference>
<dbReference type="AlphaFoldDB" id="A0A4R4D5F8"/>
<feature type="compositionally biased region" description="Pro residues" evidence="1">
    <location>
        <begin position="91"/>
        <end position="115"/>
    </location>
</feature>
<evidence type="ECO:0000256" key="1">
    <source>
        <dbReference type="SAM" id="MobiDB-lite"/>
    </source>
</evidence>
<protein>
    <submittedName>
        <fullName evidence="2">Uncharacterized protein</fullName>
    </submittedName>
</protein>
<feature type="region of interest" description="Disordered" evidence="1">
    <location>
        <begin position="85"/>
        <end position="124"/>
    </location>
</feature>